<organism evidence="1 2">
    <name type="scientific">Flavobacterium faecale</name>
    <dbReference type="NCBI Taxonomy" id="1355330"/>
    <lineage>
        <taxon>Bacteria</taxon>
        <taxon>Pseudomonadati</taxon>
        <taxon>Bacteroidota</taxon>
        <taxon>Flavobacteriia</taxon>
        <taxon>Flavobacteriales</taxon>
        <taxon>Flavobacteriaceae</taxon>
        <taxon>Flavobacterium</taxon>
    </lineage>
</organism>
<gene>
    <name evidence="1" type="ORF">FFWV33_09795</name>
</gene>
<dbReference type="EMBL" id="CP020918">
    <property type="protein sequence ID" value="AWG21805.1"/>
    <property type="molecule type" value="Genomic_DNA"/>
</dbReference>
<evidence type="ECO:0008006" key="3">
    <source>
        <dbReference type="Google" id="ProtNLM"/>
    </source>
</evidence>
<dbReference type="RefSeq" id="WP_108740740.1">
    <property type="nucleotide sequence ID" value="NZ_CP020918.1"/>
</dbReference>
<dbReference type="Proteomes" id="UP000244527">
    <property type="component" value="Chromosome"/>
</dbReference>
<dbReference type="AlphaFoldDB" id="A0A2S1LDH2"/>
<proteinExistence type="predicted"/>
<name>A0A2S1LDH2_9FLAO</name>
<protein>
    <recommendedName>
        <fullName evidence="3">SdiA-regulated family protein</fullName>
    </recommendedName>
</protein>
<sequence>MKKYFNVIVIFLVLACQQKSTKLVDLYDFPKSLKEVSGMITLQDSDLMACIEDSGNKNEVYFLNSKGKIKNTLEISNVKNTDWEDVTKDQEGNLYIGDFGNNDNVRKDLAIYKINKDQLAKSETTTSSIITFSYPEQKDFPPKKKKLFFDVEGFIVFQNNFYLFTKNRSSNFDGTAYIYKVPTAAGNYQAQKVGEFKSGPDYHNYVITSAAISPDQKKIALLTHSKIILFENFKGDDFLSGKRTEIDLQHFSQKEAICFKDNSTVYIADEKVKKSGGKVYEFKIQSQEQN</sequence>
<accession>A0A2S1LDH2</accession>
<dbReference type="KEGG" id="ffa:FFWV33_09795"/>
<evidence type="ECO:0000313" key="2">
    <source>
        <dbReference type="Proteomes" id="UP000244527"/>
    </source>
</evidence>
<reference evidence="1 2" key="1">
    <citation type="submission" date="2017-04" db="EMBL/GenBank/DDBJ databases">
        <title>Compelte genome sequence of WV33.</title>
        <authorList>
            <person name="Lee P.C."/>
        </authorList>
    </citation>
    <scope>NUCLEOTIDE SEQUENCE [LARGE SCALE GENOMIC DNA]</scope>
    <source>
        <strain evidence="1 2">WV33</strain>
    </source>
</reference>
<evidence type="ECO:0000313" key="1">
    <source>
        <dbReference type="EMBL" id="AWG21805.1"/>
    </source>
</evidence>
<dbReference type="SUPFAM" id="SSF101898">
    <property type="entry name" value="NHL repeat"/>
    <property type="match status" value="1"/>
</dbReference>
<dbReference type="PROSITE" id="PS51257">
    <property type="entry name" value="PROKAR_LIPOPROTEIN"/>
    <property type="match status" value="1"/>
</dbReference>
<keyword evidence="2" id="KW-1185">Reference proteome</keyword>
<dbReference type="OrthoDB" id="5599486at2"/>